<reference evidence="2 3" key="1">
    <citation type="submission" date="2019-11" db="EMBL/GenBank/DDBJ databases">
        <title>Novel species isolated from a subtropical stream in China.</title>
        <authorList>
            <person name="Lu H."/>
        </authorList>
    </citation>
    <scope>NUCLEOTIDE SEQUENCE [LARGE SCALE GENOMIC DNA]</scope>
    <source>
        <strain evidence="2 3">FT80W</strain>
    </source>
</reference>
<evidence type="ECO:0000256" key="1">
    <source>
        <dbReference type="SAM" id="Phobius"/>
    </source>
</evidence>
<gene>
    <name evidence="2" type="ORF">GJ699_02660</name>
</gene>
<comment type="caution">
    <text evidence="2">The sequence shown here is derived from an EMBL/GenBank/DDBJ whole genome shotgun (WGS) entry which is preliminary data.</text>
</comment>
<evidence type="ECO:0000313" key="2">
    <source>
        <dbReference type="EMBL" id="MRW88880.1"/>
    </source>
</evidence>
<dbReference type="RefSeq" id="WP_154372817.1">
    <property type="nucleotide sequence ID" value="NZ_WKJK01000001.1"/>
</dbReference>
<keyword evidence="1" id="KW-0812">Transmembrane</keyword>
<evidence type="ECO:0000313" key="3">
    <source>
        <dbReference type="Proteomes" id="UP000433309"/>
    </source>
</evidence>
<dbReference type="EMBL" id="WKJK01000001">
    <property type="protein sequence ID" value="MRW88880.1"/>
    <property type="molecule type" value="Genomic_DNA"/>
</dbReference>
<accession>A0A6I2KU44</accession>
<name>A0A6I2KU44_9BURK</name>
<organism evidence="2 3">
    <name type="scientific">Duganella guangzhouensis</name>
    <dbReference type="NCBI Taxonomy" id="2666084"/>
    <lineage>
        <taxon>Bacteria</taxon>
        <taxon>Pseudomonadati</taxon>
        <taxon>Pseudomonadota</taxon>
        <taxon>Betaproteobacteria</taxon>
        <taxon>Burkholderiales</taxon>
        <taxon>Oxalobacteraceae</taxon>
        <taxon>Telluria group</taxon>
        <taxon>Duganella</taxon>
    </lineage>
</organism>
<sequence length="60" mass="6100">MPASGLAAAGLAVTAAMGMVVAVAASLWANSALRQAPRFPVLVALLVSQVAMVARRLLRL</sequence>
<dbReference type="Proteomes" id="UP000433309">
    <property type="component" value="Unassembled WGS sequence"/>
</dbReference>
<proteinExistence type="predicted"/>
<keyword evidence="3" id="KW-1185">Reference proteome</keyword>
<keyword evidence="1" id="KW-0472">Membrane</keyword>
<feature type="transmembrane region" description="Helical" evidence="1">
    <location>
        <begin position="40"/>
        <end position="58"/>
    </location>
</feature>
<protein>
    <submittedName>
        <fullName evidence="2">Uncharacterized protein</fullName>
    </submittedName>
</protein>
<keyword evidence="1" id="KW-1133">Transmembrane helix</keyword>
<dbReference type="AlphaFoldDB" id="A0A6I2KU44"/>